<dbReference type="PRINTS" id="PR00109">
    <property type="entry name" value="TYRKINASE"/>
</dbReference>
<dbReference type="PROSITE" id="PS00021">
    <property type="entry name" value="KRINGLE_1"/>
    <property type="match status" value="1"/>
</dbReference>
<name>A0AAV4FGD7_9GAST</name>
<evidence type="ECO:0000256" key="3">
    <source>
        <dbReference type="ARBA" id="ARBA00022473"/>
    </source>
</evidence>
<dbReference type="SMART" id="SM00219">
    <property type="entry name" value="TyrKc"/>
    <property type="match status" value="1"/>
</dbReference>
<evidence type="ECO:0000256" key="8">
    <source>
        <dbReference type="ARBA" id="ARBA00022692"/>
    </source>
</evidence>
<keyword evidence="4" id="KW-1003">Cell membrane</keyword>
<dbReference type="CDD" id="cd00108">
    <property type="entry name" value="KR"/>
    <property type="match status" value="1"/>
</dbReference>
<evidence type="ECO:0000259" key="24">
    <source>
        <dbReference type="PROSITE" id="PS50070"/>
    </source>
</evidence>
<feature type="chain" id="PRO_5043763914" description="receptor protein-tyrosine kinase" evidence="21">
    <location>
        <begin position="30"/>
        <end position="787"/>
    </location>
</feature>
<evidence type="ECO:0000256" key="11">
    <source>
        <dbReference type="ARBA" id="ARBA00022777"/>
    </source>
</evidence>
<keyword evidence="12" id="KW-0067">ATP-binding</keyword>
<dbReference type="InterPro" id="IPR020635">
    <property type="entry name" value="Tyr_kinase_cat_dom"/>
</dbReference>
<evidence type="ECO:0000256" key="17">
    <source>
        <dbReference type="ARBA" id="ARBA00023170"/>
    </source>
</evidence>
<dbReference type="EC" id="2.7.10.1" evidence="2"/>
<evidence type="ECO:0000256" key="5">
    <source>
        <dbReference type="ARBA" id="ARBA00022553"/>
    </source>
</evidence>
<feature type="transmembrane region" description="Helical" evidence="20">
    <location>
        <begin position="323"/>
        <end position="348"/>
    </location>
</feature>
<feature type="domain" description="Protein kinase" evidence="22">
    <location>
        <begin position="398"/>
        <end position="768"/>
    </location>
</feature>
<keyword evidence="18" id="KW-0325">Glycoprotein</keyword>
<keyword evidence="13 20" id="KW-1133">Transmembrane helix</keyword>
<evidence type="ECO:0000313" key="25">
    <source>
        <dbReference type="EMBL" id="GFR72109.1"/>
    </source>
</evidence>
<dbReference type="PANTHER" id="PTHR24416">
    <property type="entry name" value="TYROSINE-PROTEIN KINASE RECEPTOR"/>
    <property type="match status" value="1"/>
</dbReference>
<dbReference type="SMART" id="SM00130">
    <property type="entry name" value="KR"/>
    <property type="match status" value="1"/>
</dbReference>
<dbReference type="Gene3D" id="3.30.200.20">
    <property type="entry name" value="Phosphorylase Kinase, domain 1"/>
    <property type="match status" value="2"/>
</dbReference>
<keyword evidence="15 25" id="KW-0829">Tyrosine-protein kinase</keyword>
<dbReference type="InterPro" id="IPR011009">
    <property type="entry name" value="Kinase-like_dom_sf"/>
</dbReference>
<dbReference type="EMBL" id="BMAT01000732">
    <property type="protein sequence ID" value="GFR72109.1"/>
    <property type="molecule type" value="Genomic_DNA"/>
</dbReference>
<dbReference type="GO" id="GO:0043235">
    <property type="term" value="C:receptor complex"/>
    <property type="evidence" value="ECO:0007669"/>
    <property type="project" value="TreeGrafter"/>
</dbReference>
<dbReference type="PROSITE" id="PS50070">
    <property type="entry name" value="KRINGLE_2"/>
    <property type="match status" value="1"/>
</dbReference>
<dbReference type="InterPro" id="IPR020067">
    <property type="entry name" value="Frizzled_dom"/>
</dbReference>
<keyword evidence="5" id="KW-0597">Phosphoprotein</keyword>
<keyword evidence="7" id="KW-0808">Transferase</keyword>
<evidence type="ECO:0000256" key="20">
    <source>
        <dbReference type="SAM" id="Phobius"/>
    </source>
</evidence>
<evidence type="ECO:0000259" key="23">
    <source>
        <dbReference type="PROSITE" id="PS50038"/>
    </source>
</evidence>
<dbReference type="InterPro" id="IPR001245">
    <property type="entry name" value="Ser-Thr/Tyr_kinase_cat_dom"/>
</dbReference>
<keyword evidence="26" id="KW-1185">Reference proteome</keyword>
<evidence type="ECO:0000256" key="13">
    <source>
        <dbReference type="ARBA" id="ARBA00022989"/>
    </source>
</evidence>
<dbReference type="PROSITE" id="PS50038">
    <property type="entry name" value="FZ"/>
    <property type="match status" value="1"/>
</dbReference>
<evidence type="ECO:0000259" key="22">
    <source>
        <dbReference type="PROSITE" id="PS50011"/>
    </source>
</evidence>
<evidence type="ECO:0000256" key="14">
    <source>
        <dbReference type="ARBA" id="ARBA00023136"/>
    </source>
</evidence>
<dbReference type="SUPFAM" id="SSF56112">
    <property type="entry name" value="Protein kinase-like (PK-like)"/>
    <property type="match status" value="1"/>
</dbReference>
<dbReference type="GO" id="GO:0017147">
    <property type="term" value="F:Wnt-protein binding"/>
    <property type="evidence" value="ECO:0007669"/>
    <property type="project" value="TreeGrafter"/>
</dbReference>
<keyword evidence="11 25" id="KW-0418">Kinase</keyword>
<dbReference type="GO" id="GO:0004714">
    <property type="term" value="F:transmembrane receptor protein tyrosine kinase activity"/>
    <property type="evidence" value="ECO:0007669"/>
    <property type="project" value="UniProtKB-EC"/>
</dbReference>
<evidence type="ECO:0000256" key="9">
    <source>
        <dbReference type="ARBA" id="ARBA00022729"/>
    </source>
</evidence>
<evidence type="ECO:0000256" key="2">
    <source>
        <dbReference type="ARBA" id="ARBA00011902"/>
    </source>
</evidence>
<comment type="caution">
    <text evidence="19">Lacks conserved residue(s) required for the propagation of feature annotation.</text>
</comment>
<organism evidence="25 26">
    <name type="scientific">Elysia marginata</name>
    <dbReference type="NCBI Taxonomy" id="1093978"/>
    <lineage>
        <taxon>Eukaryota</taxon>
        <taxon>Metazoa</taxon>
        <taxon>Spiralia</taxon>
        <taxon>Lophotrochozoa</taxon>
        <taxon>Mollusca</taxon>
        <taxon>Gastropoda</taxon>
        <taxon>Heterobranchia</taxon>
        <taxon>Euthyneura</taxon>
        <taxon>Panpulmonata</taxon>
        <taxon>Sacoglossa</taxon>
        <taxon>Placobranchoidea</taxon>
        <taxon>Plakobranchidae</taxon>
        <taxon>Elysia</taxon>
    </lineage>
</organism>
<dbReference type="InterPro" id="IPR013806">
    <property type="entry name" value="Kringle-like"/>
</dbReference>
<evidence type="ECO:0000256" key="6">
    <source>
        <dbReference type="ARBA" id="ARBA00022572"/>
    </source>
</evidence>
<comment type="caution">
    <text evidence="25">The sequence shown here is derived from an EMBL/GenBank/DDBJ whole genome shotgun (WGS) entry which is preliminary data.</text>
</comment>
<dbReference type="Pfam" id="PF00051">
    <property type="entry name" value="Kringle"/>
    <property type="match status" value="1"/>
</dbReference>
<dbReference type="InterPro" id="IPR050122">
    <property type="entry name" value="RTK"/>
</dbReference>
<evidence type="ECO:0000256" key="4">
    <source>
        <dbReference type="ARBA" id="ARBA00022475"/>
    </source>
</evidence>
<evidence type="ECO:0000313" key="26">
    <source>
        <dbReference type="Proteomes" id="UP000762676"/>
    </source>
</evidence>
<dbReference type="PROSITE" id="PS00109">
    <property type="entry name" value="PROTEIN_KINASE_TYR"/>
    <property type="match status" value="1"/>
</dbReference>
<gene>
    <name evidence="25" type="ORF">ElyMa_000370000</name>
</gene>
<accession>A0AAV4FGD7</accession>
<dbReference type="InterPro" id="IPR008266">
    <property type="entry name" value="Tyr_kinase_AS"/>
</dbReference>
<dbReference type="InterPro" id="IPR000719">
    <property type="entry name" value="Prot_kinase_dom"/>
</dbReference>
<keyword evidence="9 21" id="KW-0732">Signal</keyword>
<keyword evidence="17 25" id="KW-0675">Receptor</keyword>
<feature type="domain" description="FZ" evidence="23">
    <location>
        <begin position="37"/>
        <end position="205"/>
    </location>
</feature>
<dbReference type="GO" id="GO:0005524">
    <property type="term" value="F:ATP binding"/>
    <property type="evidence" value="ECO:0007669"/>
    <property type="project" value="UniProtKB-KW"/>
</dbReference>
<evidence type="ECO:0000256" key="19">
    <source>
        <dbReference type="PROSITE-ProRule" id="PRU00121"/>
    </source>
</evidence>
<keyword evidence="14 20" id="KW-0472">Membrane</keyword>
<dbReference type="SUPFAM" id="SSF57440">
    <property type="entry name" value="Kringle-like"/>
    <property type="match status" value="1"/>
</dbReference>
<dbReference type="GO" id="GO:0007169">
    <property type="term" value="P:cell surface receptor protein tyrosine kinase signaling pathway"/>
    <property type="evidence" value="ECO:0007669"/>
    <property type="project" value="TreeGrafter"/>
</dbReference>
<feature type="signal peptide" evidence="21">
    <location>
        <begin position="1"/>
        <end position="29"/>
    </location>
</feature>
<reference evidence="25 26" key="1">
    <citation type="journal article" date="2021" name="Elife">
        <title>Chloroplast acquisition without the gene transfer in kleptoplastic sea slugs, Plakobranchus ocellatus.</title>
        <authorList>
            <person name="Maeda T."/>
            <person name="Takahashi S."/>
            <person name="Yoshida T."/>
            <person name="Shimamura S."/>
            <person name="Takaki Y."/>
            <person name="Nagai Y."/>
            <person name="Toyoda A."/>
            <person name="Suzuki Y."/>
            <person name="Arimoto A."/>
            <person name="Ishii H."/>
            <person name="Satoh N."/>
            <person name="Nishiyama T."/>
            <person name="Hasebe M."/>
            <person name="Maruyama T."/>
            <person name="Minagawa J."/>
            <person name="Obokata J."/>
            <person name="Shigenobu S."/>
        </authorList>
    </citation>
    <scope>NUCLEOTIDE SEQUENCE [LARGE SCALE GENOMIC DNA]</scope>
</reference>
<dbReference type="Gene3D" id="2.40.20.10">
    <property type="entry name" value="Plasminogen Kringle 4"/>
    <property type="match status" value="1"/>
</dbReference>
<dbReference type="FunFam" id="1.10.510.10:FF:000554">
    <property type="entry name" value="Predicted protein"/>
    <property type="match status" value="1"/>
</dbReference>
<protein>
    <recommendedName>
        <fullName evidence="2">receptor protein-tyrosine kinase</fullName>
        <ecNumber evidence="2">2.7.10.1</ecNumber>
    </recommendedName>
</protein>
<evidence type="ECO:0000256" key="18">
    <source>
        <dbReference type="ARBA" id="ARBA00023180"/>
    </source>
</evidence>
<evidence type="ECO:0000256" key="7">
    <source>
        <dbReference type="ARBA" id="ARBA00022679"/>
    </source>
</evidence>
<keyword evidence="6 19" id="KW-0420">Kringle</keyword>
<proteinExistence type="predicted"/>
<evidence type="ECO:0000256" key="21">
    <source>
        <dbReference type="SAM" id="SignalP"/>
    </source>
</evidence>
<evidence type="ECO:0000256" key="10">
    <source>
        <dbReference type="ARBA" id="ARBA00022741"/>
    </source>
</evidence>
<dbReference type="InterPro" id="IPR000001">
    <property type="entry name" value="Kringle"/>
</dbReference>
<dbReference type="Proteomes" id="UP000762676">
    <property type="component" value="Unassembled WGS sequence"/>
</dbReference>
<dbReference type="InterPro" id="IPR018056">
    <property type="entry name" value="Kringle_CS"/>
</dbReference>
<evidence type="ECO:0000256" key="15">
    <source>
        <dbReference type="ARBA" id="ARBA00023137"/>
    </source>
</evidence>
<dbReference type="InterPro" id="IPR036790">
    <property type="entry name" value="Frizzled_dom_sf"/>
</dbReference>
<dbReference type="Gene3D" id="1.10.510.10">
    <property type="entry name" value="Transferase(Phosphotransferase) domain 1"/>
    <property type="match status" value="1"/>
</dbReference>
<sequence>MALMWSSSASVTLLFCLLTDHPLLTFVFAGGTVNSSTSEQSCIQYTGSFCNNYLKSVYVQTPAIIDGRDSTPQKALADSDQLLAAHMKDLTRLGLFSGQQGQDICMKPARRIMCHLNFPTCHVPEAGAGQKPATVLGQPLPICRESCQAVTQLFCFRQLARIKLLKKDQILTGTVGLLGMPTNCSKLPSKLDKGPASGVPACVESDHYDYAPEKVSDTCYIEQGRWYNGTVSVTKNGLTCQRWDQVSPHDHNRLALIYPEVQDAANFCRNPGGEEPLPWCYTTDPGTRYEHCDIKPCESGYRKESGGGGLGKRDDSTHDGHGLHMLLLIIGLPFGLVIVIFSLVMVCLCCRRRKYSSTPADEVDVDVDVEGLTVNSAYYSPTRLNPKLEAIEFPRNDLVFMERIGQGAFGLVFKARVVCSNGNSRLGGGNVFGSKLSSGKQSLGFGDNKPGRYKRNAFSSKGELQHIEFHDPLAKTSCDSKLLSSDHNTNELQLPGKVESGGGDEGEGQIVAVKMLKEDAAESVQTDFEREASLMVEFEHENIVRLLGVCTLGRPLCLLFEYMCHGDLNDYLQLCSPDRCLMRPLPNITHTESPKFPSIRSRGDSSHSLETADHLHIARQVCGGMVYLSDRGYVHRDLATRNCLVGDNLTVKISDFGLARNVHSMDYYRGSDRDAVPIRWMPPEAILYNKFSSQSDVWSFGVLLWEVFSYAFQPYYGLTHEEVIAALRAGRTLDPPEAAPPAVYSLMKSCWRMKPSSRPSFSSLHKCLVSMHEEACRTKAGVGNMHL</sequence>
<feature type="domain" description="Kringle" evidence="24">
    <location>
        <begin position="218"/>
        <end position="297"/>
    </location>
</feature>
<evidence type="ECO:0000256" key="1">
    <source>
        <dbReference type="ARBA" id="ARBA00004251"/>
    </source>
</evidence>
<dbReference type="InterPro" id="IPR038178">
    <property type="entry name" value="Kringle_sf"/>
</dbReference>
<dbReference type="Pfam" id="PF07714">
    <property type="entry name" value="PK_Tyr_Ser-Thr"/>
    <property type="match status" value="1"/>
</dbReference>
<dbReference type="Gene3D" id="1.10.2000.10">
    <property type="entry name" value="Frizzled cysteine-rich domain"/>
    <property type="match status" value="1"/>
</dbReference>
<keyword evidence="3" id="KW-0217">Developmental protein</keyword>
<keyword evidence="10" id="KW-0547">Nucleotide-binding</keyword>
<dbReference type="PRINTS" id="PR00018">
    <property type="entry name" value="KRINGLE"/>
</dbReference>
<dbReference type="PROSITE" id="PS50011">
    <property type="entry name" value="PROTEIN_KINASE_DOM"/>
    <property type="match status" value="1"/>
</dbReference>
<comment type="subcellular location">
    <subcellularLocation>
        <location evidence="1">Cell membrane</location>
        <topology evidence="1">Single-pass type I membrane protein</topology>
    </subcellularLocation>
</comment>
<evidence type="ECO:0000256" key="16">
    <source>
        <dbReference type="ARBA" id="ARBA00023157"/>
    </source>
</evidence>
<keyword evidence="8 20" id="KW-0812">Transmembrane</keyword>
<evidence type="ECO:0000256" key="12">
    <source>
        <dbReference type="ARBA" id="ARBA00022840"/>
    </source>
</evidence>
<dbReference type="PANTHER" id="PTHR24416:SF317">
    <property type="entry name" value="MUSCLE, SKELETAL RECEPTOR TYROSINE-PROTEIN KINASE"/>
    <property type="match status" value="1"/>
</dbReference>
<keyword evidence="16" id="KW-1015">Disulfide bond</keyword>
<dbReference type="AlphaFoldDB" id="A0AAV4FGD7"/>
<dbReference type="GO" id="GO:0005886">
    <property type="term" value="C:plasma membrane"/>
    <property type="evidence" value="ECO:0007669"/>
    <property type="project" value="UniProtKB-SubCell"/>
</dbReference>